<accession>A0A9D2ES74</accession>
<dbReference type="AlphaFoldDB" id="A0A9D2ES74"/>
<comment type="caution">
    <text evidence="1">The sequence shown here is derived from an EMBL/GenBank/DDBJ whole genome shotgun (WGS) entry which is preliminary data.</text>
</comment>
<proteinExistence type="predicted"/>
<gene>
    <name evidence="1" type="ORF">H9811_06715</name>
</gene>
<evidence type="ECO:0000313" key="1">
    <source>
        <dbReference type="EMBL" id="HIZ42236.1"/>
    </source>
</evidence>
<evidence type="ECO:0000313" key="2">
    <source>
        <dbReference type="Proteomes" id="UP000824048"/>
    </source>
</evidence>
<sequence length="124" mass="14106">MRKEVTFYQIDGKPMLAPDTEPEFTFTDLDSSDSGRDESGVMHRIVVREKVGTWSFNYSTLTDAQYAYLVGLFAGKAQFSFTHPKPGSSTETETSTCYCSNYSIAWRNARTGTWRNLKFNIIEC</sequence>
<reference evidence="1" key="1">
    <citation type="journal article" date="2021" name="PeerJ">
        <title>Extensive microbial diversity within the chicken gut microbiome revealed by metagenomics and culture.</title>
        <authorList>
            <person name="Gilroy R."/>
            <person name="Ravi A."/>
            <person name="Getino M."/>
            <person name="Pursley I."/>
            <person name="Horton D.L."/>
            <person name="Alikhan N.F."/>
            <person name="Baker D."/>
            <person name="Gharbi K."/>
            <person name="Hall N."/>
            <person name="Watson M."/>
            <person name="Adriaenssens E.M."/>
            <person name="Foster-Nyarko E."/>
            <person name="Jarju S."/>
            <person name="Secka A."/>
            <person name="Antonio M."/>
            <person name="Oren A."/>
            <person name="Chaudhuri R.R."/>
            <person name="La Ragione R."/>
            <person name="Hildebrand F."/>
            <person name="Pallen M.J."/>
        </authorList>
    </citation>
    <scope>NUCLEOTIDE SEQUENCE</scope>
    <source>
        <strain evidence="1">ChiSxjej1B13-11774</strain>
    </source>
</reference>
<dbReference type="Proteomes" id="UP000824048">
    <property type="component" value="Unassembled WGS sequence"/>
</dbReference>
<organism evidence="1 2">
    <name type="scientific">Candidatus Gemmiger excrementigallinarum</name>
    <dbReference type="NCBI Taxonomy" id="2838609"/>
    <lineage>
        <taxon>Bacteria</taxon>
        <taxon>Bacillati</taxon>
        <taxon>Bacillota</taxon>
        <taxon>Clostridia</taxon>
        <taxon>Eubacteriales</taxon>
        <taxon>Gemmiger</taxon>
    </lineage>
</organism>
<dbReference type="EMBL" id="DXBP01000045">
    <property type="protein sequence ID" value="HIZ42236.1"/>
    <property type="molecule type" value="Genomic_DNA"/>
</dbReference>
<reference evidence="1" key="2">
    <citation type="submission" date="2021-04" db="EMBL/GenBank/DDBJ databases">
        <authorList>
            <person name="Gilroy R."/>
        </authorList>
    </citation>
    <scope>NUCLEOTIDE SEQUENCE</scope>
    <source>
        <strain evidence="1">ChiSxjej1B13-11774</strain>
    </source>
</reference>
<name>A0A9D2ES74_9FIRM</name>
<protein>
    <submittedName>
        <fullName evidence="1">Uncharacterized protein</fullName>
    </submittedName>
</protein>